<dbReference type="HAMAP" id="MF_03172">
    <property type="entry name" value="Adenylate_kinase_UMP_CMP_kin"/>
    <property type="match status" value="1"/>
</dbReference>
<keyword evidence="2 9" id="KW-0808">Transferase</keyword>
<feature type="binding site" evidence="9">
    <location>
        <position position="154"/>
    </location>
    <ligand>
        <name>a ribonucleoside 5'-phosphate</name>
        <dbReference type="ChEBI" id="CHEBI:58043"/>
    </ligand>
</feature>
<comment type="domain">
    <text evidence="9">Consists of three domains, a large central CORE domain and two small peripheral domains, NMPbind and LID, which undergo movements during catalysis. The LID domain closes over the site of phosphoryl transfer upon ATP binding. Assembling and dissambling the active center during each catalytic cycle provides an effective means to prevent ATP hydrolysis.</text>
</comment>
<reference evidence="10 11" key="1">
    <citation type="submission" date="2020-11" db="EMBL/GenBank/DDBJ databases">
        <title>Kefir isolates.</title>
        <authorList>
            <person name="Marcisauskas S."/>
            <person name="Kim Y."/>
            <person name="Blasche S."/>
        </authorList>
    </citation>
    <scope>NUCLEOTIDE SEQUENCE [LARGE SCALE GENOMIC DNA]</scope>
    <source>
        <strain evidence="10 11">OG2</strain>
    </source>
</reference>
<feature type="binding site" evidence="9">
    <location>
        <begin position="21"/>
        <end position="26"/>
    </location>
    <ligand>
        <name>ATP</name>
        <dbReference type="ChEBI" id="CHEBI:30616"/>
    </ligand>
</feature>
<dbReference type="PANTHER" id="PTHR23359">
    <property type="entry name" value="NUCLEOTIDE KINASE"/>
    <property type="match status" value="1"/>
</dbReference>
<organism evidence="10 11">
    <name type="scientific">Maudiozyma exigua</name>
    <name type="common">Yeast</name>
    <name type="synonym">Kazachstania exigua</name>
    <dbReference type="NCBI Taxonomy" id="34358"/>
    <lineage>
        <taxon>Eukaryota</taxon>
        <taxon>Fungi</taxon>
        <taxon>Dikarya</taxon>
        <taxon>Ascomycota</taxon>
        <taxon>Saccharomycotina</taxon>
        <taxon>Saccharomycetes</taxon>
        <taxon>Saccharomycetales</taxon>
        <taxon>Saccharomycetaceae</taxon>
        <taxon>Maudiozyma</taxon>
    </lineage>
</organism>
<evidence type="ECO:0000256" key="2">
    <source>
        <dbReference type="ARBA" id="ARBA00022679"/>
    </source>
</evidence>
<dbReference type="NCBIfam" id="TIGR01359">
    <property type="entry name" value="UMP_CMP_kin_fam"/>
    <property type="match status" value="1"/>
</dbReference>
<feature type="binding site" evidence="9">
    <location>
        <begin position="99"/>
        <end position="102"/>
    </location>
    <ligand>
        <name>a ribonucleoside 5'-phosphate</name>
        <dbReference type="ChEBI" id="CHEBI:58043"/>
    </ligand>
</feature>
<sequence length="199" mass="22531">MSKPEFSKEQVNVVFVLGGPGAGKGTQCSKLVQDHDFVHLSAGDLLRAEQARDGSEVGALIKHYITEGLIVPQEITIQLLNNAIKESYGRGKHNFLIDGFPRKMDQAITFEEVVVPSKFVLFFDCPETVMMERLMERGKTSGRDDDNVESIKKRFKTFEETSMPVVEYFEKQGKVVRIVCDKPVDEVYKEVERAINEKL</sequence>
<evidence type="ECO:0000256" key="1">
    <source>
        <dbReference type="ARBA" id="ARBA00022490"/>
    </source>
</evidence>
<dbReference type="GO" id="GO:0005524">
    <property type="term" value="F:ATP binding"/>
    <property type="evidence" value="ECO:0007669"/>
    <property type="project" value="UniProtKB-KW"/>
</dbReference>
<comment type="cofactor">
    <cofactor evidence="9">
        <name>Mg(2+)</name>
        <dbReference type="ChEBI" id="CHEBI:18420"/>
    </cofactor>
    <text evidence="9">Binds 1 Mg(2+) ion per monomer.</text>
</comment>
<keyword evidence="7 9" id="KW-0539">Nucleus</keyword>
<evidence type="ECO:0000256" key="4">
    <source>
        <dbReference type="ARBA" id="ARBA00022777"/>
    </source>
</evidence>
<feature type="binding site" evidence="9">
    <location>
        <position position="47"/>
    </location>
    <ligand>
        <name>a ribonucleoside 5'-phosphate</name>
        <dbReference type="ChEBI" id="CHEBI:58043"/>
    </ligand>
</feature>
<accession>A0A9P6WCM6</accession>
<keyword evidence="11" id="KW-1185">Reference proteome</keyword>
<dbReference type="AlphaFoldDB" id="A0A9P6WCM6"/>
<dbReference type="GO" id="GO:0009123">
    <property type="term" value="P:nucleoside monophosphate metabolic process"/>
    <property type="evidence" value="ECO:0007669"/>
    <property type="project" value="UniProtKB-ARBA"/>
</dbReference>
<dbReference type="FunFam" id="3.40.50.300:FF:000315">
    <property type="entry name" value="Adenylate kinase 1"/>
    <property type="match status" value="1"/>
</dbReference>
<evidence type="ECO:0000256" key="8">
    <source>
        <dbReference type="ARBA" id="ARBA00048116"/>
    </source>
</evidence>
<name>A0A9P6WCM6_MAUEX</name>
<evidence type="ECO:0000256" key="5">
    <source>
        <dbReference type="ARBA" id="ARBA00022840"/>
    </source>
</evidence>
<comment type="function">
    <text evidence="9">Catalyzes the phosphorylation of pyrimidine nucleoside monophosphates at the expense of ATP. Plays an important role in de novo pyrimidine nucleotide biosynthesis. Has preference for UMP and dUMP as phosphate acceptors, but can also use CMP, dCMP and AMP.</text>
</comment>
<dbReference type="PRINTS" id="PR00094">
    <property type="entry name" value="ADENYLTKNASE"/>
</dbReference>
<dbReference type="PROSITE" id="PS00113">
    <property type="entry name" value="ADENYLATE_KINASE"/>
    <property type="match status" value="1"/>
</dbReference>
<keyword evidence="4 9" id="KW-0418">Kinase</keyword>
<evidence type="ECO:0000256" key="9">
    <source>
        <dbReference type="HAMAP-Rule" id="MF_03172"/>
    </source>
</evidence>
<evidence type="ECO:0000256" key="6">
    <source>
        <dbReference type="ARBA" id="ARBA00022975"/>
    </source>
</evidence>
<dbReference type="InterPro" id="IPR006266">
    <property type="entry name" value="UMP_CMP_kinase"/>
</dbReference>
<feature type="binding site" evidence="9">
    <location>
        <position position="143"/>
    </location>
    <ligand>
        <name>a ribonucleoside 5'-phosphate</name>
        <dbReference type="ChEBI" id="CHEBI:58043"/>
    </ligand>
</feature>
<feature type="binding site" evidence="9">
    <location>
        <position position="137"/>
    </location>
    <ligand>
        <name>ATP</name>
        <dbReference type="ChEBI" id="CHEBI:30616"/>
    </ligand>
</feature>
<dbReference type="EC" id="2.7.4.14" evidence="9"/>
<comment type="subunit">
    <text evidence="9">Monomer.</text>
</comment>
<dbReference type="GO" id="GO:0016776">
    <property type="term" value="F:phosphotransferase activity, phosphate group as acceptor"/>
    <property type="evidence" value="ECO:0007669"/>
    <property type="project" value="InterPro"/>
</dbReference>
<dbReference type="Pfam" id="PF00406">
    <property type="entry name" value="ADK"/>
    <property type="match status" value="1"/>
</dbReference>
<dbReference type="InterPro" id="IPR027417">
    <property type="entry name" value="P-loop_NTPase"/>
</dbReference>
<keyword evidence="6 9" id="KW-0665">Pyrimidine biosynthesis</keyword>
<keyword evidence="1 9" id="KW-0963">Cytoplasm</keyword>
<feature type="region of interest" description="NMPbind" evidence="9">
    <location>
        <begin position="41"/>
        <end position="71"/>
    </location>
</feature>
<dbReference type="InterPro" id="IPR033690">
    <property type="entry name" value="Adenylat_kinase_CS"/>
</dbReference>
<dbReference type="GO" id="GO:0006207">
    <property type="term" value="P:'de novo' pyrimidine nucleobase biosynthetic process"/>
    <property type="evidence" value="ECO:0007669"/>
    <property type="project" value="InterPro"/>
</dbReference>
<evidence type="ECO:0000256" key="7">
    <source>
        <dbReference type="ARBA" id="ARBA00023242"/>
    </source>
</evidence>
<dbReference type="EMBL" id="PUHR01000024">
    <property type="protein sequence ID" value="KAG0670360.1"/>
    <property type="molecule type" value="Genomic_DNA"/>
</dbReference>
<dbReference type="InterPro" id="IPR000850">
    <property type="entry name" value="Adenylat/UMP-CMP_kin"/>
</dbReference>
<dbReference type="OrthoDB" id="442176at2759"/>
<dbReference type="GO" id="GO:0005634">
    <property type="term" value="C:nucleus"/>
    <property type="evidence" value="ECO:0007669"/>
    <property type="project" value="UniProtKB-SubCell"/>
</dbReference>
<dbReference type="HAMAP" id="MF_00235">
    <property type="entry name" value="Adenylate_kinase_Adk"/>
    <property type="match status" value="1"/>
</dbReference>
<gene>
    <name evidence="9 10" type="primary">URA6</name>
    <name evidence="10" type="ORF">C6P45_002493</name>
</gene>
<comment type="caution">
    <text evidence="10">The sequence shown here is derived from an EMBL/GenBank/DDBJ whole genome shotgun (WGS) entry which is preliminary data.</text>
</comment>
<feature type="region of interest" description="LID" evidence="9">
    <location>
        <begin position="136"/>
        <end position="146"/>
    </location>
</feature>
<comment type="similarity">
    <text evidence="9">Belongs to the adenylate kinase family. UMP-CMP kinase subfamily.</text>
</comment>
<feature type="binding site" evidence="9">
    <location>
        <begin position="69"/>
        <end position="71"/>
    </location>
    <ligand>
        <name>a ribonucleoside 5'-phosphate</name>
        <dbReference type="ChEBI" id="CHEBI:58043"/>
    </ligand>
</feature>
<keyword evidence="3 9" id="KW-0547">Nucleotide-binding</keyword>
<evidence type="ECO:0000313" key="10">
    <source>
        <dbReference type="EMBL" id="KAG0670360.1"/>
    </source>
</evidence>
<evidence type="ECO:0000256" key="3">
    <source>
        <dbReference type="ARBA" id="ARBA00022741"/>
    </source>
</evidence>
<dbReference type="CDD" id="cd01428">
    <property type="entry name" value="ADK"/>
    <property type="match status" value="1"/>
</dbReference>
<dbReference type="GO" id="GO:0005737">
    <property type="term" value="C:cytoplasm"/>
    <property type="evidence" value="ECO:0007669"/>
    <property type="project" value="UniProtKB-SubCell"/>
</dbReference>
<feature type="binding site" evidence="9">
    <location>
        <position position="106"/>
    </location>
    <ligand>
        <name>a ribonucleoside 5'-phosphate</name>
        <dbReference type="ChEBI" id="CHEBI:58043"/>
    </ligand>
</feature>
<dbReference type="SUPFAM" id="SSF52540">
    <property type="entry name" value="P-loop containing nucleoside triphosphate hydrolases"/>
    <property type="match status" value="1"/>
</dbReference>
<feature type="binding site" evidence="9">
    <location>
        <position position="182"/>
    </location>
    <ligand>
        <name>ATP</name>
        <dbReference type="ChEBI" id="CHEBI:30616"/>
    </ligand>
</feature>
<dbReference type="Gene3D" id="3.40.50.300">
    <property type="entry name" value="P-loop containing nucleotide triphosphate hydrolases"/>
    <property type="match status" value="1"/>
</dbReference>
<dbReference type="GO" id="GO:0006221">
    <property type="term" value="P:pyrimidine nucleotide biosynthetic process"/>
    <property type="evidence" value="ECO:0007669"/>
    <property type="project" value="UniProtKB-UniRule"/>
</dbReference>
<evidence type="ECO:0000313" key="11">
    <source>
        <dbReference type="Proteomes" id="UP000750334"/>
    </source>
</evidence>
<keyword evidence="5 9" id="KW-0067">ATP-binding</keyword>
<comment type="subcellular location">
    <subcellularLocation>
        <location evidence="9">Cytoplasm</location>
    </subcellularLocation>
    <subcellularLocation>
        <location evidence="9">Nucleus</location>
    </subcellularLocation>
    <text evidence="9">Predominantly cytoplasmic.</text>
</comment>
<protein>
    <recommendedName>
        <fullName evidence="9">Uridylate kinase</fullName>
        <shortName evidence="9">UK</shortName>
        <ecNumber evidence="9">2.7.4.14</ecNumber>
    </recommendedName>
    <alternativeName>
        <fullName evidence="9">ATP:UMP phosphotransferase</fullName>
    </alternativeName>
    <alternativeName>
        <fullName evidence="9">Deoxycytidylate kinase</fullName>
        <shortName evidence="9">CK</shortName>
        <shortName evidence="9">dCMP kinase</shortName>
    </alternativeName>
    <alternativeName>
        <fullName evidence="9">Uridine monophosphate kinase</fullName>
        <shortName evidence="9">UMP kinase</shortName>
        <shortName evidence="9">UMPK</shortName>
    </alternativeName>
</protein>
<comment type="catalytic activity">
    <reaction evidence="8 9">
        <text>UMP + ATP = UDP + ADP</text>
        <dbReference type="Rhea" id="RHEA:24400"/>
        <dbReference type="ChEBI" id="CHEBI:30616"/>
        <dbReference type="ChEBI" id="CHEBI:57865"/>
        <dbReference type="ChEBI" id="CHEBI:58223"/>
        <dbReference type="ChEBI" id="CHEBI:456216"/>
        <dbReference type="EC" id="2.7.4.14"/>
    </reaction>
</comment>
<dbReference type="GO" id="GO:0019205">
    <property type="term" value="F:nucleobase-containing compound kinase activity"/>
    <property type="evidence" value="ECO:0007669"/>
    <property type="project" value="InterPro"/>
</dbReference>
<proteinExistence type="inferred from homology"/>
<dbReference type="Proteomes" id="UP000750334">
    <property type="component" value="Unassembled WGS sequence"/>
</dbReference>